<organism evidence="4 5">
    <name type="scientific">Trichonephila clavipes</name>
    <name type="common">Golden silk orbweaver</name>
    <name type="synonym">Nephila clavipes</name>
    <dbReference type="NCBI Taxonomy" id="2585209"/>
    <lineage>
        <taxon>Eukaryota</taxon>
        <taxon>Metazoa</taxon>
        <taxon>Ecdysozoa</taxon>
        <taxon>Arthropoda</taxon>
        <taxon>Chelicerata</taxon>
        <taxon>Arachnida</taxon>
        <taxon>Araneae</taxon>
        <taxon>Araneomorphae</taxon>
        <taxon>Entelegynae</taxon>
        <taxon>Araneoidea</taxon>
        <taxon>Nephilidae</taxon>
        <taxon>Trichonephila</taxon>
    </lineage>
</organism>
<keyword evidence="5" id="KW-1185">Reference proteome</keyword>
<evidence type="ECO:0000256" key="3">
    <source>
        <dbReference type="SAM" id="Phobius"/>
    </source>
</evidence>
<comment type="caution">
    <text evidence="4">The sequence shown here is derived from an EMBL/GenBank/DDBJ whole genome shotgun (WGS) entry which is preliminary data.</text>
</comment>
<evidence type="ECO:0000313" key="5">
    <source>
        <dbReference type="Proteomes" id="UP000887159"/>
    </source>
</evidence>
<feature type="transmembrane region" description="Helical" evidence="3">
    <location>
        <begin position="56"/>
        <end position="80"/>
    </location>
</feature>
<dbReference type="Pfam" id="PF03137">
    <property type="entry name" value="OATP"/>
    <property type="match status" value="1"/>
</dbReference>
<keyword evidence="1" id="KW-1015">Disulfide bond</keyword>
<dbReference type="Gene3D" id="1.20.1250.20">
    <property type="entry name" value="MFS general substrate transporter like domains"/>
    <property type="match status" value="1"/>
</dbReference>
<evidence type="ECO:0000256" key="1">
    <source>
        <dbReference type="ARBA" id="ARBA00023157"/>
    </source>
</evidence>
<dbReference type="PANTHER" id="PTHR11388:SF76">
    <property type="entry name" value="SOLUTE CARRIER ORGANIC ANION TRANSPORTER FAMILY MEMBER"/>
    <property type="match status" value="1"/>
</dbReference>
<dbReference type="PANTHER" id="PTHR11388">
    <property type="entry name" value="ORGANIC ANION TRANSPORTER"/>
    <property type="match status" value="1"/>
</dbReference>
<dbReference type="AlphaFoldDB" id="A0A8X6SG42"/>
<reference evidence="4" key="1">
    <citation type="submission" date="2020-08" db="EMBL/GenBank/DDBJ databases">
        <title>Multicomponent nature underlies the extraordinary mechanical properties of spider dragline silk.</title>
        <authorList>
            <person name="Kono N."/>
            <person name="Nakamura H."/>
            <person name="Mori M."/>
            <person name="Yoshida Y."/>
            <person name="Ohtoshi R."/>
            <person name="Malay A.D."/>
            <person name="Moran D.A.P."/>
            <person name="Tomita M."/>
            <person name="Numata K."/>
            <person name="Arakawa K."/>
        </authorList>
    </citation>
    <scope>NUCLEOTIDE SEQUENCE</scope>
</reference>
<feature type="transmembrane region" description="Helical" evidence="3">
    <location>
        <begin position="123"/>
        <end position="145"/>
    </location>
</feature>
<feature type="transmembrane region" description="Helical" evidence="3">
    <location>
        <begin position="187"/>
        <end position="207"/>
    </location>
</feature>
<proteinExistence type="predicted"/>
<name>A0A8X6SG42_TRICX</name>
<dbReference type="GO" id="GO:0015347">
    <property type="term" value="F:sodium-independent organic anion transmembrane transporter activity"/>
    <property type="evidence" value="ECO:0007669"/>
    <property type="project" value="TreeGrafter"/>
</dbReference>
<accession>A0A8X6SG42</accession>
<dbReference type="GO" id="GO:0016323">
    <property type="term" value="C:basolateral plasma membrane"/>
    <property type="evidence" value="ECO:0007669"/>
    <property type="project" value="TreeGrafter"/>
</dbReference>
<dbReference type="Proteomes" id="UP000887159">
    <property type="component" value="Unassembled WGS sequence"/>
</dbReference>
<sequence length="274" mass="30445">MSKSVVKVSRAMKFKVVPTEDSVDEENIRKDDDVDDQCGIGRFKPKWLQRFADPKIYLVIFCIVGVLEGAYFTYFVGILSTLEKRFAFDSKISGVILIADSISATLISLIVGYYGGKAHKPRMIAIGMVLVSVSCFVSTLPYFIYGPALHFLTRDFGSEQKKLEFCDSEISKEECNSQGNNSTVPTVTILFLANLLCGFGYTAYYTIGAPYLDDNMSARVAAVQSPPKYKQHADEQQNPFVESLRLDTPIPCDCPKEKKYSSVKCGDRGGHRTG</sequence>
<keyword evidence="3" id="KW-0812">Transmembrane</keyword>
<evidence type="ECO:0000313" key="4">
    <source>
        <dbReference type="EMBL" id="GFY10828.1"/>
    </source>
</evidence>
<dbReference type="EMBL" id="BMAU01021301">
    <property type="protein sequence ID" value="GFY10828.1"/>
    <property type="molecule type" value="Genomic_DNA"/>
</dbReference>
<evidence type="ECO:0000256" key="2">
    <source>
        <dbReference type="SAM" id="MobiDB-lite"/>
    </source>
</evidence>
<keyword evidence="3" id="KW-1133">Transmembrane helix</keyword>
<dbReference type="SUPFAM" id="SSF103473">
    <property type="entry name" value="MFS general substrate transporter"/>
    <property type="match status" value="1"/>
</dbReference>
<feature type="transmembrane region" description="Helical" evidence="3">
    <location>
        <begin position="92"/>
        <end position="116"/>
    </location>
</feature>
<dbReference type="InterPro" id="IPR036259">
    <property type="entry name" value="MFS_trans_sf"/>
</dbReference>
<feature type="region of interest" description="Disordered" evidence="2">
    <location>
        <begin position="254"/>
        <end position="274"/>
    </location>
</feature>
<dbReference type="GO" id="GO:0043252">
    <property type="term" value="P:sodium-independent organic anion transport"/>
    <property type="evidence" value="ECO:0007669"/>
    <property type="project" value="TreeGrafter"/>
</dbReference>
<dbReference type="InterPro" id="IPR004156">
    <property type="entry name" value="OATP"/>
</dbReference>
<gene>
    <name evidence="4" type="primary">Slco4a1</name>
    <name evidence="4" type="ORF">TNCV_1123501</name>
</gene>
<protein>
    <submittedName>
        <fullName evidence="4">Solute carrier organic anion transporter family member 4A1</fullName>
    </submittedName>
</protein>
<keyword evidence="3" id="KW-0472">Membrane</keyword>